<dbReference type="PROSITE" id="PS01117">
    <property type="entry name" value="HTH_MARR_1"/>
    <property type="match status" value="1"/>
</dbReference>
<dbReference type="Gene3D" id="1.10.10.10">
    <property type="entry name" value="Winged helix-like DNA-binding domain superfamily/Winged helix DNA-binding domain"/>
    <property type="match status" value="1"/>
</dbReference>
<dbReference type="SUPFAM" id="SSF46785">
    <property type="entry name" value="Winged helix' DNA-binding domain"/>
    <property type="match status" value="1"/>
</dbReference>
<evidence type="ECO:0000256" key="3">
    <source>
        <dbReference type="ARBA" id="ARBA00023163"/>
    </source>
</evidence>
<protein>
    <submittedName>
        <fullName evidence="5">DNA-binding MarR family transcriptional regulator</fullName>
    </submittedName>
</protein>
<evidence type="ECO:0000259" key="4">
    <source>
        <dbReference type="PROSITE" id="PS50995"/>
    </source>
</evidence>
<keyword evidence="3" id="KW-0804">Transcription</keyword>
<evidence type="ECO:0000313" key="6">
    <source>
        <dbReference type="Proteomes" id="UP000552644"/>
    </source>
</evidence>
<gene>
    <name evidence="5" type="ORF">FHS44_001036</name>
</gene>
<dbReference type="EMBL" id="JACHJP010000001">
    <property type="protein sequence ID" value="MBB4913964.1"/>
    <property type="molecule type" value="Genomic_DNA"/>
</dbReference>
<dbReference type="Pfam" id="PF01047">
    <property type="entry name" value="MarR"/>
    <property type="match status" value="1"/>
</dbReference>
<evidence type="ECO:0000256" key="1">
    <source>
        <dbReference type="ARBA" id="ARBA00023015"/>
    </source>
</evidence>
<keyword evidence="2 5" id="KW-0238">DNA-binding</keyword>
<dbReference type="PANTHER" id="PTHR33164:SF89">
    <property type="entry name" value="MARR FAMILY REGULATORY PROTEIN"/>
    <property type="match status" value="1"/>
</dbReference>
<dbReference type="GO" id="GO:0003700">
    <property type="term" value="F:DNA-binding transcription factor activity"/>
    <property type="evidence" value="ECO:0007669"/>
    <property type="project" value="InterPro"/>
</dbReference>
<dbReference type="SMART" id="SM00347">
    <property type="entry name" value="HTH_MARR"/>
    <property type="match status" value="1"/>
</dbReference>
<dbReference type="InterPro" id="IPR023187">
    <property type="entry name" value="Tscrpt_reg_MarR-type_CS"/>
</dbReference>
<reference evidence="5 6" key="1">
    <citation type="submission" date="2020-08" db="EMBL/GenBank/DDBJ databases">
        <title>Genomic Encyclopedia of Type Strains, Phase III (KMG-III): the genomes of soil and plant-associated and newly described type strains.</title>
        <authorList>
            <person name="Whitman W."/>
        </authorList>
    </citation>
    <scope>NUCLEOTIDE SEQUENCE [LARGE SCALE GENOMIC DNA]</scope>
    <source>
        <strain evidence="5 6">CECT 8840</strain>
    </source>
</reference>
<dbReference type="PROSITE" id="PS50995">
    <property type="entry name" value="HTH_MARR_2"/>
    <property type="match status" value="1"/>
</dbReference>
<comment type="caution">
    <text evidence="5">The sequence shown here is derived from an EMBL/GenBank/DDBJ whole genome shotgun (WGS) entry which is preliminary data.</text>
</comment>
<dbReference type="Proteomes" id="UP000552644">
    <property type="component" value="Unassembled WGS sequence"/>
</dbReference>
<dbReference type="InterPro" id="IPR000835">
    <property type="entry name" value="HTH_MarR-typ"/>
</dbReference>
<evidence type="ECO:0000256" key="2">
    <source>
        <dbReference type="ARBA" id="ARBA00023125"/>
    </source>
</evidence>
<sequence length="176" mass="19852">MSGAHTLRQTEEAVSGKLQGLELDFRAMTAISNLYRVASSIRNHVEQTVLKEADLTWTAFVVLWVVWIWESIENRHVAAEAGITKGTLTGVAQTLETRGLIARDIPASDRRRTVFSLTPEGEKLMTTLFPEFNREERFVLSGLGERRLTELGESLRHVLRHLEKEGPERRASRNAG</sequence>
<dbReference type="InterPro" id="IPR039422">
    <property type="entry name" value="MarR/SlyA-like"/>
</dbReference>
<proteinExistence type="predicted"/>
<dbReference type="GO" id="GO:0003677">
    <property type="term" value="F:DNA binding"/>
    <property type="evidence" value="ECO:0007669"/>
    <property type="project" value="UniProtKB-KW"/>
</dbReference>
<dbReference type="InterPro" id="IPR036390">
    <property type="entry name" value="WH_DNA-bd_sf"/>
</dbReference>
<dbReference type="AlphaFoldDB" id="A0A7W7VL23"/>
<name>A0A7W7VL23_9ACTN</name>
<evidence type="ECO:0000313" key="5">
    <source>
        <dbReference type="EMBL" id="MBB4913964.1"/>
    </source>
</evidence>
<dbReference type="RefSeq" id="WP_184712673.1">
    <property type="nucleotide sequence ID" value="NZ_JACHJP010000001.1"/>
</dbReference>
<organism evidence="5 6">
    <name type="scientific">Streptosporangium saharense</name>
    <dbReference type="NCBI Taxonomy" id="1706840"/>
    <lineage>
        <taxon>Bacteria</taxon>
        <taxon>Bacillati</taxon>
        <taxon>Actinomycetota</taxon>
        <taxon>Actinomycetes</taxon>
        <taxon>Streptosporangiales</taxon>
        <taxon>Streptosporangiaceae</taxon>
        <taxon>Streptosporangium</taxon>
    </lineage>
</organism>
<keyword evidence="1" id="KW-0805">Transcription regulation</keyword>
<accession>A0A7W7VL23</accession>
<feature type="domain" description="HTH marR-type" evidence="4">
    <location>
        <begin position="27"/>
        <end position="164"/>
    </location>
</feature>
<dbReference type="InterPro" id="IPR036388">
    <property type="entry name" value="WH-like_DNA-bd_sf"/>
</dbReference>
<keyword evidence="6" id="KW-1185">Reference proteome</keyword>
<dbReference type="GO" id="GO:0006950">
    <property type="term" value="P:response to stress"/>
    <property type="evidence" value="ECO:0007669"/>
    <property type="project" value="TreeGrafter"/>
</dbReference>
<dbReference type="PANTHER" id="PTHR33164">
    <property type="entry name" value="TRANSCRIPTIONAL REGULATOR, MARR FAMILY"/>
    <property type="match status" value="1"/>
</dbReference>